<reference evidence="3" key="1">
    <citation type="submission" date="2025-08" db="UniProtKB">
        <authorList>
            <consortium name="RefSeq"/>
        </authorList>
    </citation>
    <scope>IDENTIFICATION</scope>
</reference>
<proteinExistence type="predicted"/>
<feature type="compositionally biased region" description="Basic and acidic residues" evidence="1">
    <location>
        <begin position="253"/>
        <end position="262"/>
    </location>
</feature>
<accession>A0AAJ7FV81</accession>
<feature type="region of interest" description="Disordered" evidence="1">
    <location>
        <begin position="306"/>
        <end position="329"/>
    </location>
</feature>
<feature type="compositionally biased region" description="Polar residues" evidence="1">
    <location>
        <begin position="34"/>
        <end position="44"/>
    </location>
</feature>
<evidence type="ECO:0000313" key="2">
    <source>
        <dbReference type="Proteomes" id="UP000694920"/>
    </source>
</evidence>
<protein>
    <submittedName>
        <fullName evidence="3">Uncharacterized protein LOC107274870</fullName>
    </submittedName>
</protein>
<dbReference type="RefSeq" id="XP_015609917.1">
    <property type="nucleotide sequence ID" value="XM_015754431.2"/>
</dbReference>
<feature type="compositionally biased region" description="Polar residues" evidence="1">
    <location>
        <begin position="307"/>
        <end position="317"/>
    </location>
</feature>
<sequence length="539" mass="61925">MPRERRENGNKKGKRQRYIQNNDETQSRSKKNVKSSQITRTNRFSPFVRAERHSRRDVTMDDNIGFFQARDLHAKSKEIIERGMEYILFHLQLIQMSIWGSNRVSDNKKTLKETEQAEGGQVAEAVDAITSETRLLFEKEKYFEDSEGDMFTAVEDSDDSSSDHWSSANDFVNMNMSIDLESEYEDVLMNSRIVIEEPMDISIDISMEESSPRRRIELVSFSKSGSQEAKRCSRDTTPCDSSEDDDESSLGVSDRDSDREESSSAANEEITKILKKRNSSDNDKYSLFREEEHGRRNFPYFRDYASSEDTSVSGTDSLSDRQEVRNSQRDASARRIIPCCCCLSPRKREEHRRSIVKNYINFEVMNNQVDSAFSEDDVEMSALERSVLKAHLNEKLSNRRNGKDIEIMDQDTTLQGEALSLLDRNPTVLKKSLKDVSSEHYDNSSRSTNRHSECGNTYTPGVKAPTVSVKRPPGFPNLPQNLPPLFCSCGNPECFILLGNEIGKSKIIYQNAPRPLRHLYYQYPEFMEPLTPYHNSPSW</sequence>
<dbReference type="GeneID" id="107274870"/>
<feature type="region of interest" description="Disordered" evidence="1">
    <location>
        <begin position="436"/>
        <end position="466"/>
    </location>
</feature>
<evidence type="ECO:0000256" key="1">
    <source>
        <dbReference type="SAM" id="MobiDB-lite"/>
    </source>
</evidence>
<dbReference type="AlphaFoldDB" id="A0AAJ7FV81"/>
<feature type="compositionally biased region" description="Basic and acidic residues" evidence="1">
    <location>
        <begin position="318"/>
        <end position="329"/>
    </location>
</feature>
<dbReference type="Proteomes" id="UP000694920">
    <property type="component" value="Unplaced"/>
</dbReference>
<organism evidence="2 3">
    <name type="scientific">Cephus cinctus</name>
    <name type="common">Wheat stem sawfly</name>
    <dbReference type="NCBI Taxonomy" id="211228"/>
    <lineage>
        <taxon>Eukaryota</taxon>
        <taxon>Metazoa</taxon>
        <taxon>Ecdysozoa</taxon>
        <taxon>Arthropoda</taxon>
        <taxon>Hexapoda</taxon>
        <taxon>Insecta</taxon>
        <taxon>Pterygota</taxon>
        <taxon>Neoptera</taxon>
        <taxon>Endopterygota</taxon>
        <taxon>Hymenoptera</taxon>
        <taxon>Cephoidea</taxon>
        <taxon>Cephidae</taxon>
        <taxon>Cephus</taxon>
    </lineage>
</organism>
<feature type="compositionally biased region" description="Basic and acidic residues" evidence="1">
    <location>
        <begin position="1"/>
        <end position="10"/>
    </location>
</feature>
<evidence type="ECO:0000313" key="3">
    <source>
        <dbReference type="RefSeq" id="XP_015609917.1"/>
    </source>
</evidence>
<keyword evidence="2" id="KW-1185">Reference proteome</keyword>
<dbReference type="KEGG" id="ccin:107274870"/>
<feature type="region of interest" description="Disordered" evidence="1">
    <location>
        <begin position="227"/>
        <end position="268"/>
    </location>
</feature>
<feature type="region of interest" description="Disordered" evidence="1">
    <location>
        <begin position="1"/>
        <end position="44"/>
    </location>
</feature>
<gene>
    <name evidence="3" type="primary">LOC107274870</name>
</gene>
<name>A0AAJ7FV81_CEPCN</name>